<evidence type="ECO:0000313" key="3">
    <source>
        <dbReference type="Proteomes" id="UP000233837"/>
    </source>
</evidence>
<feature type="compositionally biased region" description="Acidic residues" evidence="1">
    <location>
        <begin position="1"/>
        <end position="12"/>
    </location>
</feature>
<feature type="region of interest" description="Disordered" evidence="1">
    <location>
        <begin position="1"/>
        <end position="50"/>
    </location>
</feature>
<reference evidence="2 3" key="2">
    <citation type="journal article" date="2017" name="Nature">
        <title>The Apostasia genome and the evolution of orchids.</title>
        <authorList>
            <person name="Zhang G.Q."/>
            <person name="Liu K.W."/>
            <person name="Li Z."/>
            <person name="Lohaus R."/>
            <person name="Hsiao Y.Y."/>
            <person name="Niu S.C."/>
            <person name="Wang J.Y."/>
            <person name="Lin Y.C."/>
            <person name="Xu Q."/>
            <person name="Chen L.J."/>
            <person name="Yoshida K."/>
            <person name="Fujiwara S."/>
            <person name="Wang Z.W."/>
            <person name="Zhang Y.Q."/>
            <person name="Mitsuda N."/>
            <person name="Wang M."/>
            <person name="Liu G.H."/>
            <person name="Pecoraro L."/>
            <person name="Huang H.X."/>
            <person name="Xiao X.J."/>
            <person name="Lin M."/>
            <person name="Wu X.Y."/>
            <person name="Wu W.L."/>
            <person name="Chen Y.Y."/>
            <person name="Chang S.B."/>
            <person name="Sakamoto S."/>
            <person name="Ohme-Takagi M."/>
            <person name="Yagi M."/>
            <person name="Zeng S.J."/>
            <person name="Shen C.Y."/>
            <person name="Yeh C.M."/>
            <person name="Luo Y.B."/>
            <person name="Tsai W.C."/>
            <person name="Van de Peer Y."/>
            <person name="Liu Z.J."/>
        </authorList>
    </citation>
    <scope>NUCLEOTIDE SEQUENCE [LARGE SCALE GENOMIC DNA]</scope>
    <source>
        <tissue evidence="2">The whole plant</tissue>
    </source>
</reference>
<name>A0A2I0WKP5_9ASPA</name>
<accession>A0A2I0WKP5</accession>
<evidence type="ECO:0000313" key="2">
    <source>
        <dbReference type="EMBL" id="PKU76229.1"/>
    </source>
</evidence>
<dbReference type="AlphaFoldDB" id="A0A2I0WKP5"/>
<protein>
    <submittedName>
        <fullName evidence="2">Uncharacterized protein</fullName>
    </submittedName>
</protein>
<feature type="compositionally biased region" description="Polar residues" evidence="1">
    <location>
        <begin position="20"/>
        <end position="40"/>
    </location>
</feature>
<proteinExistence type="predicted"/>
<organism evidence="2 3">
    <name type="scientific">Dendrobium catenatum</name>
    <dbReference type="NCBI Taxonomy" id="906689"/>
    <lineage>
        <taxon>Eukaryota</taxon>
        <taxon>Viridiplantae</taxon>
        <taxon>Streptophyta</taxon>
        <taxon>Embryophyta</taxon>
        <taxon>Tracheophyta</taxon>
        <taxon>Spermatophyta</taxon>
        <taxon>Magnoliopsida</taxon>
        <taxon>Liliopsida</taxon>
        <taxon>Asparagales</taxon>
        <taxon>Orchidaceae</taxon>
        <taxon>Epidendroideae</taxon>
        <taxon>Malaxideae</taxon>
        <taxon>Dendrobiinae</taxon>
        <taxon>Dendrobium</taxon>
    </lineage>
</organism>
<gene>
    <name evidence="2" type="ORF">MA16_Dca015549</name>
</gene>
<sequence>MASGSEESDTQEAGDVRAWTTVNGRPTSGLSSSDSEQVSYATYGCETAEE</sequence>
<dbReference type="Proteomes" id="UP000233837">
    <property type="component" value="Unassembled WGS sequence"/>
</dbReference>
<dbReference type="EMBL" id="KZ502547">
    <property type="protein sequence ID" value="PKU76229.1"/>
    <property type="molecule type" value="Genomic_DNA"/>
</dbReference>
<keyword evidence="3" id="KW-1185">Reference proteome</keyword>
<reference evidence="2 3" key="1">
    <citation type="journal article" date="2016" name="Sci. Rep.">
        <title>The Dendrobium catenatum Lindl. genome sequence provides insights into polysaccharide synthase, floral development and adaptive evolution.</title>
        <authorList>
            <person name="Zhang G.Q."/>
            <person name="Xu Q."/>
            <person name="Bian C."/>
            <person name="Tsai W.C."/>
            <person name="Yeh C.M."/>
            <person name="Liu K.W."/>
            <person name="Yoshida K."/>
            <person name="Zhang L.S."/>
            <person name="Chang S.B."/>
            <person name="Chen F."/>
            <person name="Shi Y."/>
            <person name="Su Y.Y."/>
            <person name="Zhang Y.Q."/>
            <person name="Chen L.J."/>
            <person name="Yin Y."/>
            <person name="Lin M."/>
            <person name="Huang H."/>
            <person name="Deng H."/>
            <person name="Wang Z.W."/>
            <person name="Zhu S.L."/>
            <person name="Zhao X."/>
            <person name="Deng C."/>
            <person name="Niu S.C."/>
            <person name="Huang J."/>
            <person name="Wang M."/>
            <person name="Liu G.H."/>
            <person name="Yang H.J."/>
            <person name="Xiao X.J."/>
            <person name="Hsiao Y.Y."/>
            <person name="Wu W.L."/>
            <person name="Chen Y.Y."/>
            <person name="Mitsuda N."/>
            <person name="Ohme-Takagi M."/>
            <person name="Luo Y.B."/>
            <person name="Van de Peer Y."/>
            <person name="Liu Z.J."/>
        </authorList>
    </citation>
    <scope>NUCLEOTIDE SEQUENCE [LARGE SCALE GENOMIC DNA]</scope>
    <source>
        <tissue evidence="2">The whole plant</tissue>
    </source>
</reference>
<evidence type="ECO:0000256" key="1">
    <source>
        <dbReference type="SAM" id="MobiDB-lite"/>
    </source>
</evidence>